<name>A0AAV9VLD8_9PEZI</name>
<dbReference type="Gene3D" id="3.30.710.10">
    <property type="entry name" value="Potassium Channel Kv1.1, Chain A"/>
    <property type="match status" value="1"/>
</dbReference>
<dbReference type="EMBL" id="JAVHNS010000001">
    <property type="protein sequence ID" value="KAK6362929.1"/>
    <property type="molecule type" value="Genomic_DNA"/>
</dbReference>
<evidence type="ECO:0000313" key="3">
    <source>
        <dbReference type="EMBL" id="KAK6362929.1"/>
    </source>
</evidence>
<accession>A0AAV9VLD8</accession>
<dbReference type="InterPro" id="IPR000210">
    <property type="entry name" value="BTB/POZ_dom"/>
</dbReference>
<feature type="domain" description="BTB" evidence="2">
    <location>
        <begin position="198"/>
        <end position="278"/>
    </location>
</feature>
<organism evidence="3 4">
    <name type="scientific">Orbilia blumenaviensis</name>
    <dbReference type="NCBI Taxonomy" id="1796055"/>
    <lineage>
        <taxon>Eukaryota</taxon>
        <taxon>Fungi</taxon>
        <taxon>Dikarya</taxon>
        <taxon>Ascomycota</taxon>
        <taxon>Pezizomycotina</taxon>
        <taxon>Orbiliomycetes</taxon>
        <taxon>Orbiliales</taxon>
        <taxon>Orbiliaceae</taxon>
        <taxon>Orbilia</taxon>
    </lineage>
</organism>
<evidence type="ECO:0000313" key="4">
    <source>
        <dbReference type="Proteomes" id="UP001373714"/>
    </source>
</evidence>
<protein>
    <recommendedName>
        <fullName evidence="2">BTB domain-containing protein</fullName>
    </recommendedName>
</protein>
<proteinExistence type="predicted"/>
<evidence type="ECO:0000256" key="1">
    <source>
        <dbReference type="SAM" id="MobiDB-lite"/>
    </source>
</evidence>
<reference evidence="3 4" key="1">
    <citation type="submission" date="2019-10" db="EMBL/GenBank/DDBJ databases">
        <authorList>
            <person name="Palmer J.M."/>
        </authorList>
    </citation>
    <scope>NUCLEOTIDE SEQUENCE [LARGE SCALE GENOMIC DNA]</scope>
    <source>
        <strain evidence="3 4">TWF730</strain>
    </source>
</reference>
<evidence type="ECO:0000259" key="2">
    <source>
        <dbReference type="PROSITE" id="PS50097"/>
    </source>
</evidence>
<dbReference type="InterPro" id="IPR011333">
    <property type="entry name" value="SKP1/BTB/POZ_sf"/>
</dbReference>
<feature type="compositionally biased region" description="Low complexity" evidence="1">
    <location>
        <begin position="26"/>
        <end position="36"/>
    </location>
</feature>
<feature type="region of interest" description="Disordered" evidence="1">
    <location>
        <begin position="1"/>
        <end position="79"/>
    </location>
</feature>
<keyword evidence="4" id="KW-1185">Reference proteome</keyword>
<gene>
    <name evidence="3" type="ORF">TWF730_000380</name>
</gene>
<comment type="caution">
    <text evidence="3">The sequence shown here is derived from an EMBL/GenBank/DDBJ whole genome shotgun (WGS) entry which is preliminary data.</text>
</comment>
<dbReference type="AlphaFoldDB" id="A0AAV9VLD8"/>
<sequence>MSQPVPAIMQPSNEIPEPESVHSPHHNNNNHPESVPGLEPAPELQSDLEISVSDPSATDQEPSFAMPVGSSSGSSSGNLTVTGGMNSLVLSGSSQISEVSDIITRRRADSIASAASTIYLNSRSISHRPSLEDAFRSRASSVSLSRPVTPTARKHSICEDLFSTPPTLRKPIVRAMPPIPVPHPEFQVCETVSIVPNSDVALLVGPPNSPDRVKVLASSTILTIASPYFRALLAPNRFSEGIVFQEHKHIELQMFEDDPAAVITVCNILHLQSRNIPPTLSGDQLAEVAIILDKYDCVDAAWAWTRLWMSSGASKAELEVDGSRSTDDPAVNAINLMITKEKDLLSKWLFIAWAFKDTAVFENCANVLSWKLCEGEQEDDEFFQRLPESLQRDLVETRTACISSLYDCTQAFIDKFVDPVCDVGIQSFYYRKQSPRDCDSRVLGTTLKGLREAELYPLIKIAKWDRTAAELLGDLQAVASSIFGADEHHHDITPEMTFLGDLDLARKSMRTFTMESYVR</sequence>
<dbReference type="Proteomes" id="UP001373714">
    <property type="component" value="Unassembled WGS sequence"/>
</dbReference>
<dbReference type="PROSITE" id="PS50097">
    <property type="entry name" value="BTB"/>
    <property type="match status" value="1"/>
</dbReference>